<evidence type="ECO:0000313" key="2">
    <source>
        <dbReference type="Proteomes" id="UP000735302"/>
    </source>
</evidence>
<evidence type="ECO:0000313" key="1">
    <source>
        <dbReference type="EMBL" id="GFO03867.1"/>
    </source>
</evidence>
<dbReference type="EMBL" id="BLXT01003731">
    <property type="protein sequence ID" value="GFO03867.1"/>
    <property type="molecule type" value="Genomic_DNA"/>
</dbReference>
<comment type="caution">
    <text evidence="1">The sequence shown here is derived from an EMBL/GenBank/DDBJ whole genome shotgun (WGS) entry which is preliminary data.</text>
</comment>
<gene>
    <name evidence="1" type="ORF">PoB_003037200</name>
</gene>
<dbReference type="AlphaFoldDB" id="A0AAV4AAG8"/>
<reference evidence="1 2" key="1">
    <citation type="journal article" date="2021" name="Elife">
        <title>Chloroplast acquisition without the gene transfer in kleptoplastic sea slugs, Plakobranchus ocellatus.</title>
        <authorList>
            <person name="Maeda T."/>
            <person name="Takahashi S."/>
            <person name="Yoshida T."/>
            <person name="Shimamura S."/>
            <person name="Takaki Y."/>
            <person name="Nagai Y."/>
            <person name="Toyoda A."/>
            <person name="Suzuki Y."/>
            <person name="Arimoto A."/>
            <person name="Ishii H."/>
            <person name="Satoh N."/>
            <person name="Nishiyama T."/>
            <person name="Hasebe M."/>
            <person name="Maruyama T."/>
            <person name="Minagawa J."/>
            <person name="Obokata J."/>
            <person name="Shigenobu S."/>
        </authorList>
    </citation>
    <scope>NUCLEOTIDE SEQUENCE [LARGE SCALE GENOMIC DNA]</scope>
</reference>
<accession>A0AAV4AAG8</accession>
<protein>
    <submittedName>
        <fullName evidence="1">Uncharacterized protein</fullName>
    </submittedName>
</protein>
<dbReference type="Proteomes" id="UP000735302">
    <property type="component" value="Unassembled WGS sequence"/>
</dbReference>
<keyword evidence="2" id="KW-1185">Reference proteome</keyword>
<name>A0AAV4AAG8_9GAST</name>
<proteinExistence type="predicted"/>
<organism evidence="1 2">
    <name type="scientific">Plakobranchus ocellatus</name>
    <dbReference type="NCBI Taxonomy" id="259542"/>
    <lineage>
        <taxon>Eukaryota</taxon>
        <taxon>Metazoa</taxon>
        <taxon>Spiralia</taxon>
        <taxon>Lophotrochozoa</taxon>
        <taxon>Mollusca</taxon>
        <taxon>Gastropoda</taxon>
        <taxon>Heterobranchia</taxon>
        <taxon>Euthyneura</taxon>
        <taxon>Panpulmonata</taxon>
        <taxon>Sacoglossa</taxon>
        <taxon>Placobranchoidea</taxon>
        <taxon>Plakobranchidae</taxon>
        <taxon>Plakobranchus</taxon>
    </lineage>
</organism>
<sequence>MIVSECLGLGEVAGVSTTASPQRQLNWFKFSSWTDNSYTEAPGASLKALGSQKPDRSSLSLVTKVASVARCIRRDVLSLGPGVPGSGVIIIGCPLREFFGHALALSDLMSNNVIVLTGAIKGLVYTLSVLIDVTGATQLIISFAVW</sequence>